<feature type="transmembrane region" description="Helical" evidence="5">
    <location>
        <begin position="132"/>
        <end position="155"/>
    </location>
</feature>
<dbReference type="GO" id="GO:0006820">
    <property type="term" value="P:monoatomic anion transport"/>
    <property type="evidence" value="ECO:0007669"/>
    <property type="project" value="TreeGrafter"/>
</dbReference>
<dbReference type="PANTHER" id="PTHR11662">
    <property type="entry name" value="SOLUTE CARRIER FAMILY 17"/>
    <property type="match status" value="1"/>
</dbReference>
<evidence type="ECO:0000256" key="1">
    <source>
        <dbReference type="ARBA" id="ARBA00004141"/>
    </source>
</evidence>
<dbReference type="PANTHER" id="PTHR11662:SF40">
    <property type="entry name" value="MAJOR FACILITATOR SUPERFAMILY (MFS) PROFILE DOMAIN-CONTAINING PROTEIN"/>
    <property type="match status" value="1"/>
</dbReference>
<keyword evidence="3 5" id="KW-1133">Transmembrane helix</keyword>
<dbReference type="InterPro" id="IPR020846">
    <property type="entry name" value="MFS_dom"/>
</dbReference>
<dbReference type="CDD" id="cd17380">
    <property type="entry name" value="MFS_SLC17A9_like"/>
    <property type="match status" value="1"/>
</dbReference>
<organism evidence="7 8">
    <name type="scientific">Stichopus japonicus</name>
    <name type="common">Sea cucumber</name>
    <dbReference type="NCBI Taxonomy" id="307972"/>
    <lineage>
        <taxon>Eukaryota</taxon>
        <taxon>Metazoa</taxon>
        <taxon>Echinodermata</taxon>
        <taxon>Eleutherozoa</taxon>
        <taxon>Echinozoa</taxon>
        <taxon>Holothuroidea</taxon>
        <taxon>Aspidochirotacea</taxon>
        <taxon>Aspidochirotida</taxon>
        <taxon>Stichopodidae</taxon>
        <taxon>Apostichopus</taxon>
    </lineage>
</organism>
<feature type="transmembrane region" description="Helical" evidence="5">
    <location>
        <begin position="72"/>
        <end position="92"/>
    </location>
</feature>
<evidence type="ECO:0000313" key="7">
    <source>
        <dbReference type="EMBL" id="PIK59727.1"/>
    </source>
</evidence>
<dbReference type="SUPFAM" id="SSF103473">
    <property type="entry name" value="MFS general substrate transporter"/>
    <property type="match status" value="1"/>
</dbReference>
<comment type="subcellular location">
    <subcellularLocation>
        <location evidence="1">Membrane</location>
        <topology evidence="1">Multi-pass membrane protein</topology>
    </subcellularLocation>
</comment>
<evidence type="ECO:0000313" key="8">
    <source>
        <dbReference type="Proteomes" id="UP000230750"/>
    </source>
</evidence>
<dbReference type="Gene3D" id="1.20.1250.20">
    <property type="entry name" value="MFS general substrate transporter like domains"/>
    <property type="match status" value="2"/>
</dbReference>
<dbReference type="InterPro" id="IPR036259">
    <property type="entry name" value="MFS_trans_sf"/>
</dbReference>
<feature type="transmembrane region" description="Helical" evidence="5">
    <location>
        <begin position="98"/>
        <end position="120"/>
    </location>
</feature>
<dbReference type="GO" id="GO:0015291">
    <property type="term" value="F:secondary active transmembrane transporter activity"/>
    <property type="evidence" value="ECO:0007669"/>
    <property type="project" value="UniProtKB-ARBA"/>
</dbReference>
<dbReference type="Pfam" id="PF07690">
    <property type="entry name" value="MFS_1"/>
    <property type="match status" value="1"/>
</dbReference>
<dbReference type="InterPro" id="IPR011701">
    <property type="entry name" value="MFS"/>
</dbReference>
<feature type="domain" description="Major facilitator superfamily (MFS) profile" evidence="6">
    <location>
        <begin position="7"/>
        <end position="399"/>
    </location>
</feature>
<proteinExistence type="predicted"/>
<feature type="transmembrane region" description="Helical" evidence="5">
    <location>
        <begin position="161"/>
        <end position="178"/>
    </location>
</feature>
<protein>
    <submittedName>
        <fullName evidence="7">Putative sialin</fullName>
    </submittedName>
</protein>
<keyword evidence="8" id="KW-1185">Reference proteome</keyword>
<dbReference type="STRING" id="307972.A0A2G8LHJ7"/>
<dbReference type="PROSITE" id="PS50850">
    <property type="entry name" value="MFS"/>
    <property type="match status" value="1"/>
</dbReference>
<evidence type="ECO:0000256" key="5">
    <source>
        <dbReference type="SAM" id="Phobius"/>
    </source>
</evidence>
<name>A0A2G8LHJ7_STIJA</name>
<dbReference type="InterPro" id="IPR044777">
    <property type="entry name" value="SLC17A9-like"/>
</dbReference>
<accession>A0A2G8LHJ7</accession>
<dbReference type="Proteomes" id="UP000230750">
    <property type="component" value="Unassembled WGS sequence"/>
</dbReference>
<dbReference type="OrthoDB" id="2250022at2759"/>
<dbReference type="InterPro" id="IPR050382">
    <property type="entry name" value="MFS_Na/Anion_cotransporter"/>
</dbReference>
<gene>
    <name evidence="7" type="ORF">BSL78_03299</name>
</gene>
<evidence type="ECO:0000256" key="3">
    <source>
        <dbReference type="ARBA" id="ARBA00022989"/>
    </source>
</evidence>
<keyword evidence="2 5" id="KW-0812">Transmembrane</keyword>
<feature type="transmembrane region" description="Helical" evidence="5">
    <location>
        <begin position="43"/>
        <end position="60"/>
    </location>
</feature>
<comment type="caution">
    <text evidence="7">The sequence shown here is derived from an EMBL/GenBank/DDBJ whole genome shotgun (WGS) entry which is preliminary data.</text>
</comment>
<keyword evidence="4 5" id="KW-0472">Membrane</keyword>
<sequence>MTKTQYLIFLCGMANFINAADRVIMPIAIVPMSDLYDWDLKLQGWILSAFAYGYISSQVLGGKAAQRFGGRAVLGIAVACWSLATFITPAIASQVHAVIFTRIILGFAEGFCLPTIFHVFSSSILLEERSKAFGYLVAGGSVGQCLASVICPYMSWPNMFYTFGAIGLVWVVLWFMLYSKNMESLTSDPQKLMEQKVDTTDQVSWRSYLSHRPLWAIYTAHFCMNTSNYIISTWLPTYLQKTLGANPRDVSFTALPFIANSIVGVVAGHRADFLIAKGSWTVLSVRSYISISLGLCACNSAGHLSNHGDVAPHHSGITFAVSNTLATLPGLTAGPLTAAAVDYFGTWTPVFLGVSLVNDKSIAKLECLSYGYISEKIKVLWNADGREQSTARAILSIIG</sequence>
<dbReference type="AlphaFoldDB" id="A0A2G8LHJ7"/>
<reference evidence="7 8" key="1">
    <citation type="journal article" date="2017" name="PLoS Biol.">
        <title>The sea cucumber genome provides insights into morphological evolution and visceral regeneration.</title>
        <authorList>
            <person name="Zhang X."/>
            <person name="Sun L."/>
            <person name="Yuan J."/>
            <person name="Sun Y."/>
            <person name="Gao Y."/>
            <person name="Zhang L."/>
            <person name="Li S."/>
            <person name="Dai H."/>
            <person name="Hamel J.F."/>
            <person name="Liu C."/>
            <person name="Yu Y."/>
            <person name="Liu S."/>
            <person name="Lin W."/>
            <person name="Guo K."/>
            <person name="Jin S."/>
            <person name="Xu P."/>
            <person name="Storey K.B."/>
            <person name="Huan P."/>
            <person name="Zhang T."/>
            <person name="Zhou Y."/>
            <person name="Zhang J."/>
            <person name="Lin C."/>
            <person name="Li X."/>
            <person name="Xing L."/>
            <person name="Huo D."/>
            <person name="Sun M."/>
            <person name="Wang L."/>
            <person name="Mercier A."/>
            <person name="Li F."/>
            <person name="Yang H."/>
            <person name="Xiang J."/>
        </authorList>
    </citation>
    <scope>NUCLEOTIDE SEQUENCE [LARGE SCALE GENOMIC DNA]</scope>
    <source>
        <strain evidence="7">Shaxun</strain>
        <tissue evidence="7">Muscle</tissue>
    </source>
</reference>
<evidence type="ECO:0000259" key="6">
    <source>
        <dbReference type="PROSITE" id="PS50850"/>
    </source>
</evidence>
<evidence type="ECO:0000256" key="2">
    <source>
        <dbReference type="ARBA" id="ARBA00022692"/>
    </source>
</evidence>
<dbReference type="GO" id="GO:0016020">
    <property type="term" value="C:membrane"/>
    <property type="evidence" value="ECO:0007669"/>
    <property type="project" value="UniProtKB-SubCell"/>
</dbReference>
<evidence type="ECO:0000256" key="4">
    <source>
        <dbReference type="ARBA" id="ARBA00023136"/>
    </source>
</evidence>
<dbReference type="EMBL" id="MRZV01000074">
    <property type="protein sequence ID" value="PIK59727.1"/>
    <property type="molecule type" value="Genomic_DNA"/>
</dbReference>